<reference evidence="1" key="1">
    <citation type="submission" date="2011-10" db="EMBL/GenBank/DDBJ databases">
        <title>The Genome Sequence of Fusarium oxysporum HDV247.</title>
        <authorList>
            <consortium name="The Broad Institute Genome Sequencing Platform"/>
            <person name="Ma L.-J."/>
            <person name="Gale L.R."/>
            <person name="Schwartz D.C."/>
            <person name="Zhou S."/>
            <person name="Corby-Kistler H."/>
            <person name="Young S.K."/>
            <person name="Zeng Q."/>
            <person name="Gargeya S."/>
            <person name="Fitzgerald M."/>
            <person name="Haas B."/>
            <person name="Abouelleil A."/>
            <person name="Alvarado L."/>
            <person name="Arachchi H.M."/>
            <person name="Berlin A."/>
            <person name="Brown A."/>
            <person name="Chapman S.B."/>
            <person name="Chen Z."/>
            <person name="Dunbar C."/>
            <person name="Freedman E."/>
            <person name="Gearin G."/>
            <person name="Goldberg J."/>
            <person name="Griggs A."/>
            <person name="Gujja S."/>
            <person name="Heiman D."/>
            <person name="Howarth C."/>
            <person name="Larson L."/>
            <person name="Lui A."/>
            <person name="MacDonald P.J.P."/>
            <person name="Montmayeur A."/>
            <person name="Murphy C."/>
            <person name="Neiman D."/>
            <person name="Pearson M."/>
            <person name="Priest M."/>
            <person name="Roberts A."/>
            <person name="Saif S."/>
            <person name="Shea T."/>
            <person name="Shenoy N."/>
            <person name="Sisk P."/>
            <person name="Stolte C."/>
            <person name="Sykes S."/>
            <person name="Wortman J."/>
            <person name="Nusbaum C."/>
            <person name="Birren B."/>
        </authorList>
    </citation>
    <scope>NUCLEOTIDE SEQUENCE [LARGE SCALE GENOMIC DNA]</scope>
    <source>
        <strain evidence="1">HDV247</strain>
    </source>
</reference>
<sequence>MSLYLKATREPTLTGFFNNHLTLYQNEANLIEQPDQFTQVSPWLYRLGSVTHLQNFAEKNDFLRGLISLDLDISPSKVIDDDDFIFLMAFKVLDQLVWETQGFIYRQEFPLQARFDISRMDTHTASKKPLNFYHKQEAKRRYIAIIKQLLVCTLCCLGFKDDNERPPFKATPKLQKA</sequence>
<proteinExistence type="predicted"/>
<protein>
    <submittedName>
        <fullName evidence="1">Uncharacterized protein</fullName>
    </submittedName>
</protein>
<evidence type="ECO:0000313" key="1">
    <source>
        <dbReference type="EMBL" id="EXA32616.1"/>
    </source>
</evidence>
<reference evidence="1" key="2">
    <citation type="submission" date="2012-05" db="EMBL/GenBank/DDBJ databases">
        <title>Annotation of the Genome Sequence of Fusarium oxysporum HDV247.</title>
        <authorList>
            <consortium name="The Broad Institute Genomics Platform"/>
            <person name="Ma L.-J."/>
            <person name="Corby-Kistler H."/>
            <person name="Broz K."/>
            <person name="Gale L.R."/>
            <person name="Jonkers W."/>
            <person name="O'Donnell K."/>
            <person name="Ploetz R."/>
            <person name="Steinberg C."/>
            <person name="Schwartz D.C."/>
            <person name="VanEtten H."/>
            <person name="Zhou S."/>
            <person name="Young S.K."/>
            <person name="Zeng Q."/>
            <person name="Gargeya S."/>
            <person name="Fitzgerald M."/>
            <person name="Abouelleil A."/>
            <person name="Alvarado L."/>
            <person name="Chapman S.B."/>
            <person name="Gainer-Dewar J."/>
            <person name="Goldberg J."/>
            <person name="Griggs A."/>
            <person name="Gujja S."/>
            <person name="Hansen M."/>
            <person name="Howarth C."/>
            <person name="Imamovic A."/>
            <person name="Ireland A."/>
            <person name="Larimer J."/>
            <person name="McCowan C."/>
            <person name="Murphy C."/>
            <person name="Pearson M."/>
            <person name="Poon T.W."/>
            <person name="Priest M."/>
            <person name="Roberts A."/>
            <person name="Saif S."/>
            <person name="Shea T."/>
            <person name="Sykes S."/>
            <person name="Wortman J."/>
            <person name="Nusbaum C."/>
            <person name="Birren B."/>
        </authorList>
    </citation>
    <scope>NUCLEOTIDE SEQUENCE</scope>
    <source>
        <strain evidence="1">HDV247</strain>
    </source>
</reference>
<dbReference type="EMBL" id="JH650993">
    <property type="protein sequence ID" value="EXA32616.1"/>
    <property type="molecule type" value="Genomic_DNA"/>
</dbReference>
<organism evidence="1">
    <name type="scientific">Fusarium oxysporum f. sp. pisi HDV247</name>
    <dbReference type="NCBI Taxonomy" id="1080344"/>
    <lineage>
        <taxon>Eukaryota</taxon>
        <taxon>Fungi</taxon>
        <taxon>Dikarya</taxon>
        <taxon>Ascomycota</taxon>
        <taxon>Pezizomycotina</taxon>
        <taxon>Sordariomycetes</taxon>
        <taxon>Hypocreomycetidae</taxon>
        <taxon>Hypocreales</taxon>
        <taxon>Nectriaceae</taxon>
        <taxon>Fusarium</taxon>
        <taxon>Fusarium oxysporum species complex</taxon>
    </lineage>
</organism>
<gene>
    <name evidence="1" type="ORF">FOVG_16120</name>
</gene>
<dbReference type="Proteomes" id="UP000030751">
    <property type="component" value="Unassembled WGS sequence"/>
</dbReference>
<dbReference type="OrthoDB" id="5104293at2759"/>
<name>W9NPE6_FUSOX</name>
<dbReference type="AlphaFoldDB" id="W9NPE6"/>
<accession>W9NPE6</accession>
<dbReference type="HOGENOM" id="CLU_1517912_0_0_1"/>